<name>A0A9P0FMA1_BRAAE</name>
<dbReference type="InterPro" id="IPR023214">
    <property type="entry name" value="HAD_sf"/>
</dbReference>
<dbReference type="InterPro" id="IPR006439">
    <property type="entry name" value="HAD-SF_hydro_IA"/>
</dbReference>
<accession>A0A9P0FMA1</accession>
<dbReference type="GO" id="GO:0016791">
    <property type="term" value="F:phosphatase activity"/>
    <property type="evidence" value="ECO:0007669"/>
    <property type="project" value="TreeGrafter"/>
</dbReference>
<dbReference type="FunFam" id="3.40.50.1000:FF:000055">
    <property type="entry name" value="Haloacid dehalogenase-like hydrolase family protein"/>
    <property type="match status" value="1"/>
</dbReference>
<evidence type="ECO:0000313" key="1">
    <source>
        <dbReference type="EMBL" id="CAH0559869.1"/>
    </source>
</evidence>
<dbReference type="InterPro" id="IPR023198">
    <property type="entry name" value="PGP-like_dom2"/>
</dbReference>
<dbReference type="Pfam" id="PF13419">
    <property type="entry name" value="HAD_2"/>
    <property type="match status" value="1"/>
</dbReference>
<dbReference type="InterPro" id="IPR036412">
    <property type="entry name" value="HAD-like_sf"/>
</dbReference>
<dbReference type="SUPFAM" id="SSF56784">
    <property type="entry name" value="HAD-like"/>
    <property type="match status" value="1"/>
</dbReference>
<dbReference type="Proteomes" id="UP001154078">
    <property type="component" value="Chromosome 7"/>
</dbReference>
<sequence>SEPIYDKIFTEIGESFGKKVNNELTSKIHGSILDRGLEIFCEHLKIETDMDELKQKFLDIEQEKLSDVPLTKGAAEIIQHLANLKIPLAIATSSSRDQYTLKTTAHEDLFSLFHHVMCGDDEEVFKSKPNPCIYLECAKKFPSNPDPQECLVFEDSVNGMLAGIRAGMQVIMIPEDSVPFEKWGKATIRIDSLEIAPLELFGLRPLREPEKNSCFEMMPAIPQESEDAPNETEEI</sequence>
<reference evidence="1" key="1">
    <citation type="submission" date="2021-12" db="EMBL/GenBank/DDBJ databases">
        <authorList>
            <person name="King R."/>
        </authorList>
    </citation>
    <scope>NUCLEOTIDE SEQUENCE</scope>
</reference>
<dbReference type="Gene3D" id="3.40.50.1000">
    <property type="entry name" value="HAD superfamily/HAD-like"/>
    <property type="match status" value="1"/>
</dbReference>
<dbReference type="EMBL" id="OV121138">
    <property type="protein sequence ID" value="CAH0559869.1"/>
    <property type="molecule type" value="Genomic_DNA"/>
</dbReference>
<gene>
    <name evidence="1" type="ORF">MELIAE_LOCUS9747</name>
</gene>
<dbReference type="InterPro" id="IPR041492">
    <property type="entry name" value="HAD_2"/>
</dbReference>
<dbReference type="OrthoDB" id="40579at2759"/>
<dbReference type="AlphaFoldDB" id="A0A9P0FMA1"/>
<dbReference type="PANTHER" id="PTHR18901:SF38">
    <property type="entry name" value="PSEUDOURIDINE-5'-PHOSPHATASE"/>
    <property type="match status" value="1"/>
</dbReference>
<dbReference type="NCBIfam" id="TIGR01509">
    <property type="entry name" value="HAD-SF-IA-v3"/>
    <property type="match status" value="1"/>
</dbReference>
<dbReference type="PANTHER" id="PTHR18901">
    <property type="entry name" value="2-DEOXYGLUCOSE-6-PHOSPHATE PHOSPHATASE 2"/>
    <property type="match status" value="1"/>
</dbReference>
<organism evidence="1 2">
    <name type="scientific">Brassicogethes aeneus</name>
    <name type="common">Rape pollen beetle</name>
    <name type="synonym">Meligethes aeneus</name>
    <dbReference type="NCBI Taxonomy" id="1431903"/>
    <lineage>
        <taxon>Eukaryota</taxon>
        <taxon>Metazoa</taxon>
        <taxon>Ecdysozoa</taxon>
        <taxon>Arthropoda</taxon>
        <taxon>Hexapoda</taxon>
        <taxon>Insecta</taxon>
        <taxon>Pterygota</taxon>
        <taxon>Neoptera</taxon>
        <taxon>Endopterygota</taxon>
        <taxon>Coleoptera</taxon>
        <taxon>Polyphaga</taxon>
        <taxon>Cucujiformia</taxon>
        <taxon>Nitidulidae</taxon>
        <taxon>Meligethinae</taxon>
        <taxon>Brassicogethes</taxon>
    </lineage>
</organism>
<evidence type="ECO:0000313" key="2">
    <source>
        <dbReference type="Proteomes" id="UP001154078"/>
    </source>
</evidence>
<protein>
    <submittedName>
        <fullName evidence="1">Uncharacterized protein</fullName>
    </submittedName>
</protein>
<dbReference type="Gene3D" id="1.10.150.240">
    <property type="entry name" value="Putative phosphatase, domain 2"/>
    <property type="match status" value="1"/>
</dbReference>
<proteinExistence type="predicted"/>
<feature type="non-terminal residue" evidence="1">
    <location>
        <position position="1"/>
    </location>
</feature>
<keyword evidence="2" id="KW-1185">Reference proteome</keyword>